<dbReference type="GO" id="GO:0042597">
    <property type="term" value="C:periplasmic space"/>
    <property type="evidence" value="ECO:0007669"/>
    <property type="project" value="InterPro"/>
</dbReference>
<dbReference type="InterPro" id="IPR014755">
    <property type="entry name" value="Cu-Rt/internalin_Ig-like"/>
</dbReference>
<feature type="transmembrane region" description="Helical" evidence="9">
    <location>
        <begin position="309"/>
        <end position="329"/>
    </location>
</feature>
<evidence type="ECO:0000256" key="7">
    <source>
        <dbReference type="ARBA" id="ARBA00023008"/>
    </source>
</evidence>
<keyword evidence="2" id="KW-1003">Cell membrane</keyword>
<dbReference type="PANTHER" id="PTHR34820">
    <property type="entry name" value="INNER MEMBRANE PROTEIN YEBZ"/>
    <property type="match status" value="1"/>
</dbReference>
<dbReference type="InterPro" id="IPR032693">
    <property type="entry name" value="YtkA-like_dom"/>
</dbReference>
<feature type="domain" description="Copper resistance protein D" evidence="11">
    <location>
        <begin position="341"/>
        <end position="440"/>
    </location>
</feature>
<keyword evidence="3 9" id="KW-0812">Transmembrane</keyword>
<feature type="transmembrane region" description="Helical" evidence="9">
    <location>
        <begin position="268"/>
        <end position="289"/>
    </location>
</feature>
<dbReference type="PROSITE" id="PS51257">
    <property type="entry name" value="PROKAR_LIPOPROTEIN"/>
    <property type="match status" value="1"/>
</dbReference>
<evidence type="ECO:0000256" key="4">
    <source>
        <dbReference type="ARBA" id="ARBA00022723"/>
    </source>
</evidence>
<dbReference type="PANTHER" id="PTHR34820:SF4">
    <property type="entry name" value="INNER MEMBRANE PROTEIN YEBZ"/>
    <property type="match status" value="1"/>
</dbReference>
<feature type="transmembrane region" description="Helical" evidence="9">
    <location>
        <begin position="341"/>
        <end position="363"/>
    </location>
</feature>
<protein>
    <submittedName>
        <fullName evidence="13">Unannotated protein</fullName>
    </submittedName>
</protein>
<evidence type="ECO:0000313" key="13">
    <source>
        <dbReference type="EMBL" id="CAB4685047.1"/>
    </source>
</evidence>
<dbReference type="Pfam" id="PF05425">
    <property type="entry name" value="CopD"/>
    <property type="match status" value="1"/>
</dbReference>
<keyword evidence="4" id="KW-0479">Metal-binding</keyword>
<evidence type="ECO:0000256" key="9">
    <source>
        <dbReference type="SAM" id="Phobius"/>
    </source>
</evidence>
<organism evidence="13">
    <name type="scientific">freshwater metagenome</name>
    <dbReference type="NCBI Taxonomy" id="449393"/>
    <lineage>
        <taxon>unclassified sequences</taxon>
        <taxon>metagenomes</taxon>
        <taxon>ecological metagenomes</taxon>
    </lineage>
</organism>
<dbReference type="GO" id="GO:0046688">
    <property type="term" value="P:response to copper ion"/>
    <property type="evidence" value="ECO:0007669"/>
    <property type="project" value="InterPro"/>
</dbReference>
<dbReference type="SUPFAM" id="SSF81296">
    <property type="entry name" value="E set domains"/>
    <property type="match status" value="1"/>
</dbReference>
<feature type="transmembrane region" description="Helical" evidence="9">
    <location>
        <begin position="383"/>
        <end position="402"/>
    </location>
</feature>
<feature type="domain" description="YtkA-like" evidence="12">
    <location>
        <begin position="473"/>
        <end position="549"/>
    </location>
</feature>
<dbReference type="InterPro" id="IPR007348">
    <property type="entry name" value="CopC_dom"/>
</dbReference>
<dbReference type="Gene3D" id="2.60.40.1220">
    <property type="match status" value="1"/>
</dbReference>
<dbReference type="InterPro" id="IPR008457">
    <property type="entry name" value="Cu-R_CopD_dom"/>
</dbReference>
<dbReference type="GO" id="GO:0006825">
    <property type="term" value="P:copper ion transport"/>
    <property type="evidence" value="ECO:0007669"/>
    <property type="project" value="InterPro"/>
</dbReference>
<feature type="transmembrane region" description="Helical" evidence="9">
    <location>
        <begin position="147"/>
        <end position="170"/>
    </location>
</feature>
<dbReference type="GO" id="GO:0005886">
    <property type="term" value="C:plasma membrane"/>
    <property type="evidence" value="ECO:0007669"/>
    <property type="project" value="UniProtKB-SubCell"/>
</dbReference>
<feature type="domain" description="CopC" evidence="10">
    <location>
        <begin position="27"/>
        <end position="122"/>
    </location>
</feature>
<evidence type="ECO:0000256" key="2">
    <source>
        <dbReference type="ARBA" id="ARBA00022475"/>
    </source>
</evidence>
<accession>A0A6J6NFL0</accession>
<reference evidence="13" key="1">
    <citation type="submission" date="2020-05" db="EMBL/GenBank/DDBJ databases">
        <authorList>
            <person name="Chiriac C."/>
            <person name="Salcher M."/>
            <person name="Ghai R."/>
            <person name="Kavagutti S V."/>
        </authorList>
    </citation>
    <scope>NUCLEOTIDE SEQUENCE</scope>
</reference>
<dbReference type="EMBL" id="CAEZXP010000001">
    <property type="protein sequence ID" value="CAB4685047.1"/>
    <property type="molecule type" value="Genomic_DNA"/>
</dbReference>
<keyword evidence="6 9" id="KW-1133">Transmembrane helix</keyword>
<name>A0A6J6NFL0_9ZZZZ</name>
<evidence type="ECO:0000256" key="6">
    <source>
        <dbReference type="ARBA" id="ARBA00022989"/>
    </source>
</evidence>
<keyword evidence="5" id="KW-0732">Signal</keyword>
<evidence type="ECO:0000256" key="1">
    <source>
        <dbReference type="ARBA" id="ARBA00004651"/>
    </source>
</evidence>
<dbReference type="GO" id="GO:0005507">
    <property type="term" value="F:copper ion binding"/>
    <property type="evidence" value="ECO:0007669"/>
    <property type="project" value="InterPro"/>
</dbReference>
<dbReference type="Pfam" id="PF04234">
    <property type="entry name" value="CopC"/>
    <property type="match status" value="1"/>
</dbReference>
<evidence type="ECO:0000256" key="3">
    <source>
        <dbReference type="ARBA" id="ARBA00022692"/>
    </source>
</evidence>
<dbReference type="InterPro" id="IPR032694">
    <property type="entry name" value="CopC/D"/>
</dbReference>
<evidence type="ECO:0000256" key="8">
    <source>
        <dbReference type="ARBA" id="ARBA00023136"/>
    </source>
</evidence>
<sequence length="571" mass="59535">MSRCRRITAWLAVAAVALACPLAASAHAYLVRTVPSASGLVGGSPTSVQLTFDEVVEPRFAIVSVTDAQGSQEVVGKPTRSTTDPRTIVVPIRHVDEGWYLVYWRAISADGHPVRGAFTFAVGPNPGPAPQFAVPSVSESVATPGLVGFRTVVFLAVLLAVGLFVFRVVLLRPLAARLPDVSFRSVDRAIVIATAVGLAATPLYVDVATARFALRSPFDLGAVLPLVHVSAFGRAFLDLEIALALFAVAAGAALWVDRSGRSQRTIAELLATAGALVGAVALLLIPGAAGHAAQTAPRAVALGLDWLHLATAALWLGGLVGLMVLAIGLGIEHRREGLASIVPRFSAVALPSVVVLLASGVWSSVLHLPTLGALWQTSYGQTIIVKAALLLIAVVAAACNLLRVRPRLRSHTVGREVILLRRLVGLETVVVIGAVVGASLLTSLAPPAKALALESKALARVGPGEVAHTVKTGGYTLRFVAAPNRAAVPNAFTVDVSRNGTPVRDAAVKLSFTMLDMEMGEQQYVLTESAAGRYTRTAPALVMVGHWALNFTITPRGGRSFGALIVDRAGG</sequence>
<feature type="transmembrane region" description="Helical" evidence="9">
    <location>
        <begin position="423"/>
        <end position="445"/>
    </location>
</feature>
<comment type="subcellular location">
    <subcellularLocation>
        <location evidence="1">Cell membrane</location>
        <topology evidence="1">Multi-pass membrane protein</topology>
    </subcellularLocation>
</comment>
<dbReference type="InterPro" id="IPR014756">
    <property type="entry name" value="Ig_E-set"/>
</dbReference>
<evidence type="ECO:0000256" key="5">
    <source>
        <dbReference type="ARBA" id="ARBA00022729"/>
    </source>
</evidence>
<dbReference type="AlphaFoldDB" id="A0A6J6NFL0"/>
<feature type="transmembrane region" description="Helical" evidence="9">
    <location>
        <begin position="234"/>
        <end position="256"/>
    </location>
</feature>
<keyword evidence="7" id="KW-0186">Copper</keyword>
<evidence type="ECO:0000259" key="12">
    <source>
        <dbReference type="Pfam" id="PF13115"/>
    </source>
</evidence>
<keyword evidence="8 9" id="KW-0472">Membrane</keyword>
<feature type="transmembrane region" description="Helical" evidence="9">
    <location>
        <begin position="190"/>
        <end position="214"/>
    </location>
</feature>
<dbReference type="Pfam" id="PF13115">
    <property type="entry name" value="YtkA"/>
    <property type="match status" value="1"/>
</dbReference>
<evidence type="ECO:0000259" key="11">
    <source>
        <dbReference type="Pfam" id="PF05425"/>
    </source>
</evidence>
<proteinExistence type="predicted"/>
<evidence type="ECO:0000259" key="10">
    <source>
        <dbReference type="Pfam" id="PF04234"/>
    </source>
</evidence>
<gene>
    <name evidence="13" type="ORF">UFOPK2399_00226</name>
</gene>